<feature type="compositionally biased region" description="Basic and acidic residues" evidence="1">
    <location>
        <begin position="206"/>
        <end position="218"/>
    </location>
</feature>
<dbReference type="PANTHER" id="PTHR45749:SF23">
    <property type="entry name" value="ZINC FINGER MYM-TYPE PROTEIN 1-LIKE"/>
    <property type="match status" value="1"/>
</dbReference>
<sequence length="613" mass="69636">EDKAKLLEDFITIGLDNIMPERVIKIHSNDAPWMTTDLKSQIKKRQMALAEGNVTLFKHYRNLVNRNRKKYLLKNWWKEVKRISGHSPENNHSDLISLLANAIDNFDHMSPEDVANSINNSFLDPQQAYTPLDESAKIQAQTNNTSEIFNLNTSSLQAAKHEGLAPSFREISERGQTLLNFNKIAGQIPQNQQQDDEMPLSSSEEFTERELSRDDEYPNKTPIEEVMEICRTDDESGKSTVIAESSKSNVANDNMMKDSTSSCDNEIRESHNILELGPPKISTSSECTSQPHPCVDKISLNAPDADNVESCSEAYFKCLGQLRNCSEKITNLNLAEIQLQEIASIPDEQLGFNTNQDILVEHDPARRPENLTDAQVDYLTRIGPCQPKLSAYPKNTDLAKKGKQCSFSPVWYKDYPYLEYSMSKDKVYCYVCSLFQRGLEREKGDPAWTAGIDDWPKLKGSREQFERREQEGNSLKSADIPLSTVQFQTYDSTSSMSGVHKGAQQKFTEILERKIPYIKCAPHDVNLVIEHGCQESPLVGKTFATLENIFVFFIKSTKRNKELKDKLEEIENALMLRNLSKTRWSARAESVKDVWRSLDAILDVLEILEGSKD</sequence>
<name>A0A7D9ENQ8_PARCT</name>
<feature type="compositionally biased region" description="Polar residues" evidence="1">
    <location>
        <begin position="238"/>
        <end position="263"/>
    </location>
</feature>
<dbReference type="AlphaFoldDB" id="A0A7D9ENQ8"/>
<feature type="compositionally biased region" description="Basic and acidic residues" evidence="1">
    <location>
        <begin position="228"/>
        <end position="237"/>
    </location>
</feature>
<organism evidence="2 3">
    <name type="scientific">Paramuricea clavata</name>
    <name type="common">Red gorgonian</name>
    <name type="synonym">Violescent sea-whip</name>
    <dbReference type="NCBI Taxonomy" id="317549"/>
    <lineage>
        <taxon>Eukaryota</taxon>
        <taxon>Metazoa</taxon>
        <taxon>Cnidaria</taxon>
        <taxon>Anthozoa</taxon>
        <taxon>Octocorallia</taxon>
        <taxon>Malacalcyonacea</taxon>
        <taxon>Plexauridae</taxon>
        <taxon>Paramuricea</taxon>
    </lineage>
</organism>
<dbReference type="Proteomes" id="UP001152795">
    <property type="component" value="Unassembled WGS sequence"/>
</dbReference>
<dbReference type="OrthoDB" id="912994at2759"/>
<dbReference type="EMBL" id="CACRXK020007997">
    <property type="protein sequence ID" value="CAB4013727.1"/>
    <property type="molecule type" value="Genomic_DNA"/>
</dbReference>
<dbReference type="InterPro" id="IPR012337">
    <property type="entry name" value="RNaseH-like_sf"/>
</dbReference>
<dbReference type="PANTHER" id="PTHR45749">
    <property type="match status" value="1"/>
</dbReference>
<protein>
    <submittedName>
        <fullName evidence="2">Zinc finger MYM-type 1-like</fullName>
    </submittedName>
</protein>
<feature type="region of interest" description="Disordered" evidence="1">
    <location>
        <begin position="187"/>
        <end position="263"/>
    </location>
</feature>
<keyword evidence="3" id="KW-1185">Reference proteome</keyword>
<evidence type="ECO:0000313" key="2">
    <source>
        <dbReference type="EMBL" id="CAB4013727.1"/>
    </source>
</evidence>
<dbReference type="SUPFAM" id="SSF53098">
    <property type="entry name" value="Ribonuclease H-like"/>
    <property type="match status" value="1"/>
</dbReference>
<accession>A0A7D9ENQ8</accession>
<proteinExistence type="predicted"/>
<gene>
    <name evidence="2" type="ORF">PACLA_8A003620</name>
</gene>
<evidence type="ECO:0000313" key="3">
    <source>
        <dbReference type="Proteomes" id="UP001152795"/>
    </source>
</evidence>
<comment type="caution">
    <text evidence="2">The sequence shown here is derived from an EMBL/GenBank/DDBJ whole genome shotgun (WGS) entry which is preliminary data.</text>
</comment>
<evidence type="ECO:0000256" key="1">
    <source>
        <dbReference type="SAM" id="MobiDB-lite"/>
    </source>
</evidence>
<feature type="non-terminal residue" evidence="2">
    <location>
        <position position="613"/>
    </location>
</feature>
<reference evidence="2" key="1">
    <citation type="submission" date="2020-04" db="EMBL/GenBank/DDBJ databases">
        <authorList>
            <person name="Alioto T."/>
            <person name="Alioto T."/>
            <person name="Gomez Garrido J."/>
        </authorList>
    </citation>
    <scope>NUCLEOTIDE SEQUENCE</scope>
    <source>
        <strain evidence="2">A484AB</strain>
    </source>
</reference>